<evidence type="ECO:0000256" key="1">
    <source>
        <dbReference type="ARBA" id="ARBA00023125"/>
    </source>
</evidence>
<keyword evidence="7" id="KW-1185">Reference proteome</keyword>
<comment type="subcellular location">
    <subcellularLocation>
        <location evidence="3">Nucleus</location>
    </subcellularLocation>
</comment>
<feature type="compositionally biased region" description="Basic residues" evidence="4">
    <location>
        <begin position="15"/>
        <end position="24"/>
    </location>
</feature>
<feature type="domain" description="Fork-head" evidence="5">
    <location>
        <begin position="29"/>
        <end position="125"/>
    </location>
</feature>
<comment type="caution">
    <text evidence="6">The sequence shown here is derived from an EMBL/GenBank/DDBJ whole genome shotgun (WGS) entry which is preliminary data.</text>
</comment>
<evidence type="ECO:0000256" key="4">
    <source>
        <dbReference type="SAM" id="MobiDB-lite"/>
    </source>
</evidence>
<dbReference type="Pfam" id="PF00250">
    <property type="entry name" value="Forkhead"/>
    <property type="match status" value="1"/>
</dbReference>
<evidence type="ECO:0000313" key="6">
    <source>
        <dbReference type="EMBL" id="PIK61369.1"/>
    </source>
</evidence>
<dbReference type="SUPFAM" id="SSF46785">
    <property type="entry name" value="Winged helix' DNA-binding domain"/>
    <property type="match status" value="1"/>
</dbReference>
<dbReference type="STRING" id="307972.A0A2G8LM93"/>
<evidence type="ECO:0000313" key="7">
    <source>
        <dbReference type="Proteomes" id="UP000230750"/>
    </source>
</evidence>
<feature type="DNA-binding region" description="Fork-head" evidence="3">
    <location>
        <begin position="29"/>
        <end position="125"/>
    </location>
</feature>
<feature type="region of interest" description="Disordered" evidence="4">
    <location>
        <begin position="115"/>
        <end position="147"/>
    </location>
</feature>
<sequence length="364" mass="42244">MAAEENTLVVEPKRKSVQSKRPHYQRHLKLPDTYSKLIAMAIKDSKSKMVTLHEIQAYLKERYSCFNGTYVGWKNSLRHNLSANPAFVKVLRDGDKPKGKDNYWTIDESVKLDRNEEKTTNDKKTETKVKQEQGIEKTAKSDSCKPKVKKSHNLSFSIDNLLKPSPRKRKEVYTSSNVAVSIPAKRTCHRLQLRQTSSPYGNVWLRRSTELCKYEYCNAVDERLPVCYSERFRIEELRSSRLSHFGLSRRQSMFVACELEGCELNHQDDFIECELDNCKVCKPGFNMKTDQRNEMYKMKPAIQRIPRHVEEYELSCSERNLTSSEAHLDFSAYEIDPGRLENLRETLEVQACGGVKAGRIREED</sequence>
<dbReference type="GO" id="GO:0005634">
    <property type="term" value="C:nucleus"/>
    <property type="evidence" value="ECO:0007669"/>
    <property type="project" value="UniProtKB-SubCell"/>
</dbReference>
<dbReference type="InterPro" id="IPR036388">
    <property type="entry name" value="WH-like_DNA-bd_sf"/>
</dbReference>
<evidence type="ECO:0000256" key="3">
    <source>
        <dbReference type="PROSITE-ProRule" id="PRU00089"/>
    </source>
</evidence>
<protein>
    <submittedName>
        <fullName evidence="6">Forkhead transcription factor Q1</fullName>
    </submittedName>
</protein>
<dbReference type="InterPro" id="IPR050211">
    <property type="entry name" value="FOX_domain-containing"/>
</dbReference>
<gene>
    <name evidence="6" type="ORF">BSL78_01668</name>
</gene>
<dbReference type="GO" id="GO:0009653">
    <property type="term" value="P:anatomical structure morphogenesis"/>
    <property type="evidence" value="ECO:0007669"/>
    <property type="project" value="TreeGrafter"/>
</dbReference>
<dbReference type="GO" id="GO:0000981">
    <property type="term" value="F:DNA-binding transcription factor activity, RNA polymerase II-specific"/>
    <property type="evidence" value="ECO:0007669"/>
    <property type="project" value="TreeGrafter"/>
</dbReference>
<keyword evidence="2 3" id="KW-0539">Nucleus</keyword>
<dbReference type="PROSITE" id="PS50039">
    <property type="entry name" value="FORK_HEAD_3"/>
    <property type="match status" value="1"/>
</dbReference>
<dbReference type="GO" id="GO:0030154">
    <property type="term" value="P:cell differentiation"/>
    <property type="evidence" value="ECO:0007669"/>
    <property type="project" value="TreeGrafter"/>
</dbReference>
<dbReference type="PROSITE" id="PS00658">
    <property type="entry name" value="FORK_HEAD_2"/>
    <property type="match status" value="1"/>
</dbReference>
<dbReference type="AlphaFoldDB" id="A0A2G8LM93"/>
<dbReference type="InterPro" id="IPR001766">
    <property type="entry name" value="Fork_head_dom"/>
</dbReference>
<feature type="compositionally biased region" description="Basic and acidic residues" evidence="4">
    <location>
        <begin position="115"/>
        <end position="145"/>
    </location>
</feature>
<dbReference type="Gene3D" id="1.10.10.10">
    <property type="entry name" value="Winged helix-like DNA-binding domain superfamily/Winged helix DNA-binding domain"/>
    <property type="match status" value="1"/>
</dbReference>
<reference evidence="6 7" key="1">
    <citation type="journal article" date="2017" name="PLoS Biol.">
        <title>The sea cucumber genome provides insights into morphological evolution and visceral regeneration.</title>
        <authorList>
            <person name="Zhang X."/>
            <person name="Sun L."/>
            <person name="Yuan J."/>
            <person name="Sun Y."/>
            <person name="Gao Y."/>
            <person name="Zhang L."/>
            <person name="Li S."/>
            <person name="Dai H."/>
            <person name="Hamel J.F."/>
            <person name="Liu C."/>
            <person name="Yu Y."/>
            <person name="Liu S."/>
            <person name="Lin W."/>
            <person name="Guo K."/>
            <person name="Jin S."/>
            <person name="Xu P."/>
            <person name="Storey K.B."/>
            <person name="Huan P."/>
            <person name="Zhang T."/>
            <person name="Zhou Y."/>
            <person name="Zhang J."/>
            <person name="Lin C."/>
            <person name="Li X."/>
            <person name="Xing L."/>
            <person name="Huo D."/>
            <person name="Sun M."/>
            <person name="Wang L."/>
            <person name="Mercier A."/>
            <person name="Li F."/>
            <person name="Yang H."/>
            <person name="Xiang J."/>
        </authorList>
    </citation>
    <scope>NUCLEOTIDE SEQUENCE [LARGE SCALE GENOMIC DNA]</scope>
    <source>
        <strain evidence="6">Shaxun</strain>
        <tissue evidence="6">Muscle</tissue>
    </source>
</reference>
<keyword evidence="1 3" id="KW-0238">DNA-binding</keyword>
<organism evidence="6 7">
    <name type="scientific">Stichopus japonicus</name>
    <name type="common">Sea cucumber</name>
    <dbReference type="NCBI Taxonomy" id="307972"/>
    <lineage>
        <taxon>Eukaryota</taxon>
        <taxon>Metazoa</taxon>
        <taxon>Echinodermata</taxon>
        <taxon>Eleutherozoa</taxon>
        <taxon>Echinozoa</taxon>
        <taxon>Holothuroidea</taxon>
        <taxon>Aspidochirotacea</taxon>
        <taxon>Aspidochirotida</taxon>
        <taxon>Stichopodidae</taxon>
        <taxon>Apostichopus</taxon>
    </lineage>
</organism>
<dbReference type="OrthoDB" id="5402974at2759"/>
<dbReference type="EMBL" id="MRZV01000033">
    <property type="protein sequence ID" value="PIK61369.1"/>
    <property type="molecule type" value="Genomic_DNA"/>
</dbReference>
<evidence type="ECO:0000256" key="2">
    <source>
        <dbReference type="ARBA" id="ARBA00023242"/>
    </source>
</evidence>
<feature type="region of interest" description="Disordered" evidence="4">
    <location>
        <begin position="1"/>
        <end position="24"/>
    </location>
</feature>
<dbReference type="InterPro" id="IPR030456">
    <property type="entry name" value="TF_fork_head_CS_2"/>
</dbReference>
<dbReference type="PANTHER" id="PTHR11829:SF206">
    <property type="entry name" value="FORKHEAD BOX PROTEIN Q1"/>
    <property type="match status" value="1"/>
</dbReference>
<dbReference type="InterPro" id="IPR036390">
    <property type="entry name" value="WH_DNA-bd_sf"/>
</dbReference>
<proteinExistence type="predicted"/>
<evidence type="ECO:0000259" key="5">
    <source>
        <dbReference type="PROSITE" id="PS50039"/>
    </source>
</evidence>
<dbReference type="PANTHER" id="PTHR11829">
    <property type="entry name" value="FORKHEAD BOX PROTEIN"/>
    <property type="match status" value="1"/>
</dbReference>
<dbReference type="Proteomes" id="UP000230750">
    <property type="component" value="Unassembled WGS sequence"/>
</dbReference>
<dbReference type="SMART" id="SM00339">
    <property type="entry name" value="FH"/>
    <property type="match status" value="1"/>
</dbReference>
<accession>A0A2G8LM93</accession>
<dbReference type="GO" id="GO:0000978">
    <property type="term" value="F:RNA polymerase II cis-regulatory region sequence-specific DNA binding"/>
    <property type="evidence" value="ECO:0007669"/>
    <property type="project" value="TreeGrafter"/>
</dbReference>
<dbReference type="PRINTS" id="PR00053">
    <property type="entry name" value="FORKHEAD"/>
</dbReference>
<name>A0A2G8LM93_STIJA</name>